<name>A0A7T8QU67_CALRO</name>
<evidence type="ECO:0000313" key="1">
    <source>
        <dbReference type="EMBL" id="QQP55222.1"/>
    </source>
</evidence>
<sequence>MGPPRFYPWSFTLSHTHGWPPSGDGVGENIVCYADDVSVWTADRDVDVVETNLNLLAAKFVEFAARNGLSLNHKRPSYSWRVVGTVKREGRGLR</sequence>
<keyword evidence="2" id="KW-1185">Reference proteome</keyword>
<evidence type="ECO:0000313" key="2">
    <source>
        <dbReference type="Proteomes" id="UP000595437"/>
    </source>
</evidence>
<organism evidence="1 2">
    <name type="scientific">Caligus rogercresseyi</name>
    <name type="common">Sea louse</name>
    <dbReference type="NCBI Taxonomy" id="217165"/>
    <lineage>
        <taxon>Eukaryota</taxon>
        <taxon>Metazoa</taxon>
        <taxon>Ecdysozoa</taxon>
        <taxon>Arthropoda</taxon>
        <taxon>Crustacea</taxon>
        <taxon>Multicrustacea</taxon>
        <taxon>Hexanauplia</taxon>
        <taxon>Copepoda</taxon>
        <taxon>Siphonostomatoida</taxon>
        <taxon>Caligidae</taxon>
        <taxon>Caligus</taxon>
    </lineage>
</organism>
<protein>
    <recommendedName>
        <fullName evidence="3">Reverse transcriptase domain-containing protein</fullName>
    </recommendedName>
</protein>
<proteinExistence type="predicted"/>
<dbReference type="AlphaFoldDB" id="A0A7T8QU67"/>
<evidence type="ECO:0008006" key="3">
    <source>
        <dbReference type="Google" id="ProtNLM"/>
    </source>
</evidence>
<dbReference type="Proteomes" id="UP000595437">
    <property type="component" value="Chromosome 5"/>
</dbReference>
<dbReference type="EMBL" id="CP045894">
    <property type="protein sequence ID" value="QQP55222.1"/>
    <property type="molecule type" value="Genomic_DNA"/>
</dbReference>
<reference evidence="2" key="1">
    <citation type="submission" date="2021-01" db="EMBL/GenBank/DDBJ databases">
        <title>Caligus Genome Assembly.</title>
        <authorList>
            <person name="Gallardo-Escarate C."/>
        </authorList>
    </citation>
    <scope>NUCLEOTIDE SEQUENCE [LARGE SCALE GENOMIC DNA]</scope>
</reference>
<gene>
    <name evidence="1" type="ORF">FKW44_008345</name>
</gene>
<accession>A0A7T8QU67</accession>